<dbReference type="RefSeq" id="WP_087506649.1">
    <property type="nucleotide sequence ID" value="NZ_BMDX01000015.1"/>
</dbReference>
<gene>
    <name evidence="1" type="ORF">GCM10011369_26890</name>
</gene>
<reference evidence="2" key="1">
    <citation type="journal article" date="2019" name="Int. J. Syst. Evol. Microbiol.">
        <title>The Global Catalogue of Microorganisms (GCM) 10K type strain sequencing project: providing services to taxonomists for standard genome sequencing and annotation.</title>
        <authorList>
            <consortium name="The Broad Institute Genomics Platform"/>
            <consortium name="The Broad Institute Genome Sequencing Center for Infectious Disease"/>
            <person name="Wu L."/>
            <person name="Ma J."/>
        </authorList>
    </citation>
    <scope>NUCLEOTIDE SEQUENCE [LARGE SCALE GENOMIC DNA]</scope>
    <source>
        <strain evidence="2">CGMCC 1.10130</strain>
    </source>
</reference>
<accession>A0A8J2U731</accession>
<sequence length="112" mass="12903">MTANANQDHRIELTYRVEPGCLGPDGKDHIEGFCQFAMRAIASLDAKFVIWNIIPRYDKSLPEMEFKVRGKSLSRDKTKLYLHAMNADLDAFEEHLDDALVRMIDAYRKRTG</sequence>
<evidence type="ECO:0000313" key="2">
    <source>
        <dbReference type="Proteomes" id="UP000619743"/>
    </source>
</evidence>
<dbReference type="EMBL" id="BMDX01000015">
    <property type="protein sequence ID" value="GGA83507.1"/>
    <property type="molecule type" value="Genomic_DNA"/>
</dbReference>
<evidence type="ECO:0000313" key="1">
    <source>
        <dbReference type="EMBL" id="GGA83507.1"/>
    </source>
</evidence>
<keyword evidence="2" id="KW-1185">Reference proteome</keyword>
<dbReference type="Proteomes" id="UP000619743">
    <property type="component" value="Unassembled WGS sequence"/>
</dbReference>
<organism evidence="1 2">
    <name type="scientific">Neiella marina</name>
    <dbReference type="NCBI Taxonomy" id="508461"/>
    <lineage>
        <taxon>Bacteria</taxon>
        <taxon>Pseudomonadati</taxon>
        <taxon>Pseudomonadota</taxon>
        <taxon>Gammaproteobacteria</taxon>
        <taxon>Alteromonadales</taxon>
        <taxon>Echinimonadaceae</taxon>
        <taxon>Neiella</taxon>
    </lineage>
</organism>
<dbReference type="OrthoDB" id="5768421at2"/>
<comment type="caution">
    <text evidence="1">The sequence shown here is derived from an EMBL/GenBank/DDBJ whole genome shotgun (WGS) entry which is preliminary data.</text>
</comment>
<dbReference type="AlphaFoldDB" id="A0A8J2U731"/>
<proteinExistence type="predicted"/>
<protein>
    <submittedName>
        <fullName evidence="1">Uncharacterized protein</fullName>
    </submittedName>
</protein>
<name>A0A8J2U731_9GAMM</name>